<dbReference type="PANTHER" id="PTHR46980">
    <property type="entry name" value="TRICALBIN-1-RELATED"/>
    <property type="match status" value="1"/>
</dbReference>
<protein>
    <submittedName>
        <fullName evidence="7">Protein phosphatase</fullName>
    </submittedName>
</protein>
<comment type="similarity">
    <text evidence="4">Belongs to the PP2C family.</text>
</comment>
<dbReference type="PROSITE" id="PS50004">
    <property type="entry name" value="C2"/>
    <property type="match status" value="2"/>
</dbReference>
<evidence type="ECO:0000259" key="5">
    <source>
        <dbReference type="PROSITE" id="PS50004"/>
    </source>
</evidence>
<reference evidence="7 8" key="1">
    <citation type="submission" date="2024-03" db="EMBL/GenBank/DDBJ databases">
        <title>The Acrasis kona genome and developmental transcriptomes reveal deep origins of eukaryotic multicellular pathways.</title>
        <authorList>
            <person name="Sheikh S."/>
            <person name="Fu C.-J."/>
            <person name="Brown M.W."/>
            <person name="Baldauf S.L."/>
        </authorList>
    </citation>
    <scope>NUCLEOTIDE SEQUENCE [LARGE SCALE GENOMIC DNA]</scope>
    <source>
        <strain evidence="7 8">ATCC MYA-3509</strain>
    </source>
</reference>
<accession>A0AAW2YVN1</accession>
<evidence type="ECO:0000313" key="8">
    <source>
        <dbReference type="Proteomes" id="UP001431209"/>
    </source>
</evidence>
<dbReference type="GO" id="GO:0046872">
    <property type="term" value="F:metal ion binding"/>
    <property type="evidence" value="ECO:0007669"/>
    <property type="project" value="UniProtKB-KW"/>
</dbReference>
<feature type="domain" description="C2" evidence="5">
    <location>
        <begin position="183"/>
        <end position="304"/>
    </location>
</feature>
<dbReference type="Pfam" id="PF00168">
    <property type="entry name" value="C2"/>
    <property type="match status" value="2"/>
</dbReference>
<dbReference type="InterPro" id="IPR000222">
    <property type="entry name" value="PP2C_BS"/>
</dbReference>
<gene>
    <name evidence="7" type="ORF">AKO1_013688</name>
</gene>
<keyword evidence="2 4" id="KW-0378">Hydrolase</keyword>
<evidence type="ECO:0000256" key="3">
    <source>
        <dbReference type="ARBA" id="ARBA00022912"/>
    </source>
</evidence>
<evidence type="ECO:0000313" key="7">
    <source>
        <dbReference type="EMBL" id="KAL0481048.1"/>
    </source>
</evidence>
<dbReference type="InterPro" id="IPR001932">
    <property type="entry name" value="PPM-type_phosphatase-like_dom"/>
</dbReference>
<dbReference type="AlphaFoldDB" id="A0AAW2YVN1"/>
<dbReference type="PROSITE" id="PS51746">
    <property type="entry name" value="PPM_2"/>
    <property type="match status" value="1"/>
</dbReference>
<dbReference type="Gene3D" id="2.60.40.150">
    <property type="entry name" value="C2 domain"/>
    <property type="match status" value="2"/>
</dbReference>
<dbReference type="SUPFAM" id="SSF81606">
    <property type="entry name" value="PP2C-like"/>
    <property type="match status" value="1"/>
</dbReference>
<keyword evidence="1" id="KW-0479">Metal-binding</keyword>
<dbReference type="Gene3D" id="3.60.40.10">
    <property type="entry name" value="PPM-type phosphatase domain"/>
    <property type="match status" value="1"/>
</dbReference>
<evidence type="ECO:0000256" key="4">
    <source>
        <dbReference type="RuleBase" id="RU003465"/>
    </source>
</evidence>
<dbReference type="InterPro" id="IPR035892">
    <property type="entry name" value="C2_domain_sf"/>
</dbReference>
<dbReference type="PANTHER" id="PTHR46980:SF2">
    <property type="entry name" value="TRICALBIN-1-RELATED"/>
    <property type="match status" value="1"/>
</dbReference>
<name>A0AAW2YVN1_9EUKA</name>
<dbReference type="InterPro" id="IPR000008">
    <property type="entry name" value="C2_dom"/>
</dbReference>
<dbReference type="SMART" id="SM00332">
    <property type="entry name" value="PP2Cc"/>
    <property type="match status" value="1"/>
</dbReference>
<dbReference type="InterPro" id="IPR036457">
    <property type="entry name" value="PPM-type-like_dom_sf"/>
</dbReference>
<dbReference type="InterPro" id="IPR052455">
    <property type="entry name" value="Tricalbin_domain"/>
</dbReference>
<dbReference type="PROSITE" id="PS01032">
    <property type="entry name" value="PPM_1"/>
    <property type="match status" value="1"/>
</dbReference>
<organism evidence="7 8">
    <name type="scientific">Acrasis kona</name>
    <dbReference type="NCBI Taxonomy" id="1008807"/>
    <lineage>
        <taxon>Eukaryota</taxon>
        <taxon>Discoba</taxon>
        <taxon>Heterolobosea</taxon>
        <taxon>Tetramitia</taxon>
        <taxon>Eutetramitia</taxon>
        <taxon>Acrasidae</taxon>
        <taxon>Acrasis</taxon>
    </lineage>
</organism>
<keyword evidence="3 4" id="KW-0904">Protein phosphatase</keyword>
<dbReference type="SMART" id="SM00239">
    <property type="entry name" value="C2"/>
    <property type="match status" value="2"/>
</dbReference>
<sequence>MNSLFRTGGIHDGTKTIIIPRNSKPSIATSRQTTKNEKNLSPEKLIEIVNKKYPSLNIRLIGGRNLVAKDRNGFSDPFVVFKLGSLTLKSSVCYKTLSPDWSYETFHFSCNAMSAEYETLFIEVWDKDFLDKDFLGRVSIKITELRRDSPTVQTVKLQDIESGEITLELTAHNFGVINTNELRPKHVVVGQTIQAIRKSHPTLEVHLISGSDLIIRDTKYSDPYVKFKLGSTKIKSAAKKKNLNPVWNERFQFSVGVDNKNHPLNHLEIEVWDKDFFKDEFMGRTSVDLNSLHLNTSQKFKLNLEGVDKGTLTLVLTAQHFGIATDSNNEAAYGLCSVQGLRPTMEDEHSAILNCTTPQPHMFFAVYDGHGGNQVSKMLSKRFHEHILTQMNHAPSWMYEDSEIVDAFCSFDKMYCSQMLDGSTAVTVTLQKKNISGHWDIMCASVGDSSAVLYNNGNITLLSQKHNVVMQSEKERVLAAKCLVEGTRIITKVRDCSLAMTRSFGDSSFKMDKSLPYEKQAVHAVPHIMRAEVDLNKVERNSGNVFLIIACDGIWDVMTESEACLFVKEKLDKQKPRQGQEFDLESICHDLSDRCLHSQDNITALIVLLK</sequence>
<feature type="domain" description="PPM-type phosphatase" evidence="6">
    <location>
        <begin position="332"/>
        <end position="609"/>
    </location>
</feature>
<feature type="domain" description="C2" evidence="5">
    <location>
        <begin position="34"/>
        <end position="155"/>
    </location>
</feature>
<dbReference type="CDD" id="cd00143">
    <property type="entry name" value="PP2Cc"/>
    <property type="match status" value="1"/>
</dbReference>
<evidence type="ECO:0000256" key="2">
    <source>
        <dbReference type="ARBA" id="ARBA00022801"/>
    </source>
</evidence>
<dbReference type="Pfam" id="PF00481">
    <property type="entry name" value="PP2C"/>
    <property type="match status" value="1"/>
</dbReference>
<dbReference type="EMBL" id="JAOPGA020000726">
    <property type="protein sequence ID" value="KAL0481048.1"/>
    <property type="molecule type" value="Genomic_DNA"/>
</dbReference>
<comment type="caution">
    <text evidence="7">The sequence shown here is derived from an EMBL/GenBank/DDBJ whole genome shotgun (WGS) entry which is preliminary data.</text>
</comment>
<proteinExistence type="inferred from homology"/>
<evidence type="ECO:0000259" key="6">
    <source>
        <dbReference type="PROSITE" id="PS51746"/>
    </source>
</evidence>
<keyword evidence="8" id="KW-1185">Reference proteome</keyword>
<dbReference type="GO" id="GO:0004721">
    <property type="term" value="F:phosphoprotein phosphatase activity"/>
    <property type="evidence" value="ECO:0007669"/>
    <property type="project" value="UniProtKB-KW"/>
</dbReference>
<dbReference type="Proteomes" id="UP001431209">
    <property type="component" value="Unassembled WGS sequence"/>
</dbReference>
<dbReference type="SUPFAM" id="SSF49562">
    <property type="entry name" value="C2 domain (Calcium/lipid-binding domain, CaLB)"/>
    <property type="match status" value="2"/>
</dbReference>
<evidence type="ECO:0000256" key="1">
    <source>
        <dbReference type="ARBA" id="ARBA00022723"/>
    </source>
</evidence>